<dbReference type="InterPro" id="IPR007719">
    <property type="entry name" value="PCS_N"/>
</dbReference>
<dbReference type="RefSeq" id="WP_249476147.1">
    <property type="nucleotide sequence ID" value="NZ_JAMBEP010000006.1"/>
</dbReference>
<dbReference type="PANTHER" id="PTHR33447">
    <property type="entry name" value="GLUTATHIONE GAMMA-GLUTAMYLCYSTEINYLTRANSFERASE"/>
    <property type="match status" value="1"/>
</dbReference>
<dbReference type="InterPro" id="IPR040409">
    <property type="entry name" value="PCS-like"/>
</dbReference>
<dbReference type="Gene3D" id="3.90.70.30">
    <property type="entry name" value="Phytochelatin synthase, N-terminal domain"/>
    <property type="match status" value="1"/>
</dbReference>
<keyword evidence="2" id="KW-0104">Cadmium</keyword>
<comment type="caution">
    <text evidence="6">The sequence shown here is derived from an EMBL/GenBank/DDBJ whole genome shotgun (WGS) entry which is preliminary data.</text>
</comment>
<keyword evidence="3" id="KW-0808">Transferase</keyword>
<name>A0ABT0MMJ7_9GAMM</name>
<keyword evidence="7" id="KW-1185">Reference proteome</keyword>
<dbReference type="SUPFAM" id="SSF54001">
    <property type="entry name" value="Cysteine proteinases"/>
    <property type="match status" value="1"/>
</dbReference>
<sequence length="268" mass="29086">MKRSLAVVLGAVPLLLLLAAGGVGWNRYFRTPSVDRLPIPEQLVSIQSPSGRKLVAQSGYAADYDSLAANFVAQMRGSFCGVASSVVVINAMRDEDDHIDQSTFFTEAVEEIASSWRVSVSGMSLNQLGRALRAHGADATVVYASDTDLEAFRRIARKNLRATGDFLLVNYQRAELGQTEGGHISPIAAYDHETDRFLILDVAAHKYPSVWVPATLLWDAMNAPLNPSSQRTRGFLIVREGPYARAGRATRSASLRSVAEAAPGRKPN</sequence>
<evidence type="ECO:0000313" key="6">
    <source>
        <dbReference type="EMBL" id="MCL1636116.1"/>
    </source>
</evidence>
<gene>
    <name evidence="6" type="ORF">M2650_15950</name>
</gene>
<dbReference type="InterPro" id="IPR038765">
    <property type="entry name" value="Papain-like_cys_pep_sf"/>
</dbReference>
<dbReference type="InterPro" id="IPR038156">
    <property type="entry name" value="PCS_N_sf"/>
</dbReference>
<evidence type="ECO:0000256" key="2">
    <source>
        <dbReference type="ARBA" id="ARBA00022539"/>
    </source>
</evidence>
<dbReference type="EMBL" id="JAMBEP010000006">
    <property type="protein sequence ID" value="MCL1636116.1"/>
    <property type="molecule type" value="Genomic_DNA"/>
</dbReference>
<dbReference type="Proteomes" id="UP001431217">
    <property type="component" value="Unassembled WGS sequence"/>
</dbReference>
<organism evidence="6 7">
    <name type="scientific">Luteimonas galliterrae</name>
    <dbReference type="NCBI Taxonomy" id="2940486"/>
    <lineage>
        <taxon>Bacteria</taxon>
        <taxon>Pseudomonadati</taxon>
        <taxon>Pseudomonadota</taxon>
        <taxon>Gammaproteobacteria</taxon>
        <taxon>Lysobacterales</taxon>
        <taxon>Lysobacteraceae</taxon>
        <taxon>Luteimonas</taxon>
    </lineage>
</organism>
<feature type="domain" description="Peptidase C83" evidence="5">
    <location>
        <begin position="27"/>
        <end position="243"/>
    </location>
</feature>
<keyword evidence="4" id="KW-0479">Metal-binding</keyword>
<evidence type="ECO:0000313" key="7">
    <source>
        <dbReference type="Proteomes" id="UP001431217"/>
    </source>
</evidence>
<accession>A0ABT0MMJ7</accession>
<evidence type="ECO:0000256" key="3">
    <source>
        <dbReference type="ARBA" id="ARBA00022679"/>
    </source>
</evidence>
<dbReference type="EC" id="2.3.2.15" evidence="1"/>
<evidence type="ECO:0000259" key="5">
    <source>
        <dbReference type="PROSITE" id="PS51443"/>
    </source>
</evidence>
<evidence type="ECO:0000256" key="1">
    <source>
        <dbReference type="ARBA" id="ARBA00012468"/>
    </source>
</evidence>
<reference evidence="6 7" key="1">
    <citation type="submission" date="2022-05" db="EMBL/GenBank/DDBJ databases">
        <title>Luteimonas sp. SX5, whole genome shotgun sequencing project.</title>
        <authorList>
            <person name="Zhao G."/>
            <person name="Shen L."/>
        </authorList>
    </citation>
    <scope>NUCLEOTIDE SEQUENCE [LARGE SCALE GENOMIC DNA]</scope>
    <source>
        <strain evidence="6 7">SX5</strain>
    </source>
</reference>
<dbReference type="PROSITE" id="PS51443">
    <property type="entry name" value="PCS"/>
    <property type="match status" value="1"/>
</dbReference>
<dbReference type="PANTHER" id="PTHR33447:SF20">
    <property type="entry name" value="GLUTATHIONE GAMMA-GLUTAMYLCYSTEINYLTRANSFERASE"/>
    <property type="match status" value="1"/>
</dbReference>
<dbReference type="Pfam" id="PF05023">
    <property type="entry name" value="Phytochelatin"/>
    <property type="match status" value="1"/>
</dbReference>
<proteinExistence type="predicted"/>
<evidence type="ECO:0000256" key="4">
    <source>
        <dbReference type="ARBA" id="ARBA00022723"/>
    </source>
</evidence>
<protein>
    <recommendedName>
        <fullName evidence="1">glutathione gamma-glutamylcysteinyltransferase</fullName>
        <ecNumber evidence="1">2.3.2.15</ecNumber>
    </recommendedName>
</protein>